<comment type="caution">
    <text evidence="1">The sequence shown here is derived from an EMBL/GenBank/DDBJ whole genome shotgun (WGS) entry which is preliminary data.</text>
</comment>
<reference evidence="2" key="1">
    <citation type="submission" date="2023-09" db="EMBL/GenBank/DDBJ databases">
        <title>Paenibacillus sp. chi10 Genome sequencing and assembly.</title>
        <authorList>
            <person name="Kim I."/>
        </authorList>
    </citation>
    <scope>NUCLEOTIDE SEQUENCE [LARGE SCALE GENOMIC DNA]</scope>
    <source>
        <strain evidence="2">chi10</strain>
    </source>
</reference>
<name>A0AAJ2N2I5_9BACL</name>
<dbReference type="RefSeq" id="WP_311279648.1">
    <property type="nucleotide sequence ID" value="NZ_JAVYAA010000003.1"/>
</dbReference>
<evidence type="ECO:0000313" key="1">
    <source>
        <dbReference type="EMBL" id="MDT8977593.1"/>
    </source>
</evidence>
<organism evidence="1 2">
    <name type="scientific">Paenibacillus suaedae</name>
    <dbReference type="NCBI Taxonomy" id="3077233"/>
    <lineage>
        <taxon>Bacteria</taxon>
        <taxon>Bacillati</taxon>
        <taxon>Bacillota</taxon>
        <taxon>Bacilli</taxon>
        <taxon>Bacillales</taxon>
        <taxon>Paenibacillaceae</taxon>
        <taxon>Paenibacillus</taxon>
    </lineage>
</organism>
<dbReference type="InterPro" id="IPR032720">
    <property type="entry name" value="Cys_rich_CWC"/>
</dbReference>
<dbReference type="Pfam" id="PF14375">
    <property type="entry name" value="Cys_rich_CWC"/>
    <property type="match status" value="1"/>
</dbReference>
<gene>
    <name evidence="1" type="ORF">RQP50_15245</name>
</gene>
<protein>
    <submittedName>
        <fullName evidence="1">Cysteine-rich CWC family protein</fullName>
    </submittedName>
</protein>
<keyword evidence="2" id="KW-1185">Reference proteome</keyword>
<evidence type="ECO:0000313" key="2">
    <source>
        <dbReference type="Proteomes" id="UP001250538"/>
    </source>
</evidence>
<dbReference type="AlphaFoldDB" id="A0AAJ2N2I5"/>
<dbReference type="EMBL" id="JAVYAA010000003">
    <property type="protein sequence ID" value="MDT8977593.1"/>
    <property type="molecule type" value="Genomic_DNA"/>
</dbReference>
<sequence length="108" mass="12181">MKLCAVMKYIGLMLTDTLLSCIASISLLNLQKQVFTMSEVVIDPKICPLCGNENHCAYQAGRPHQECWCMTLSVPKALLEKIPSEMRRKACVCEHCVRAFLQSTQMNE</sequence>
<accession>A0AAJ2N2I5</accession>
<proteinExistence type="predicted"/>
<dbReference type="Proteomes" id="UP001250538">
    <property type="component" value="Unassembled WGS sequence"/>
</dbReference>